<dbReference type="STRING" id="1547445.LO80_04275"/>
<dbReference type="eggNOG" id="COG2226">
    <property type="taxonomic scope" value="Bacteria"/>
</dbReference>
<keyword evidence="2" id="KW-1185">Reference proteome</keyword>
<dbReference type="Proteomes" id="UP000029672">
    <property type="component" value="Chromosome"/>
</dbReference>
<accession>A0A097ENX0</accession>
<organism evidence="1 2">
    <name type="scientific">Candidatus Francisella endociliophora</name>
    <dbReference type="NCBI Taxonomy" id="653937"/>
    <lineage>
        <taxon>Bacteria</taxon>
        <taxon>Pseudomonadati</taxon>
        <taxon>Pseudomonadota</taxon>
        <taxon>Gammaproteobacteria</taxon>
        <taxon>Thiotrichales</taxon>
        <taxon>Francisellaceae</taxon>
        <taxon>Francisella</taxon>
    </lineage>
</organism>
<evidence type="ECO:0000313" key="1">
    <source>
        <dbReference type="EMBL" id="AIT09260.1"/>
    </source>
</evidence>
<protein>
    <submittedName>
        <fullName evidence="1">Biotin synthase</fullName>
    </submittedName>
</protein>
<dbReference type="InterPro" id="IPR029063">
    <property type="entry name" value="SAM-dependent_MTases_sf"/>
</dbReference>
<dbReference type="KEGG" id="frf:LO80_04275"/>
<evidence type="ECO:0000313" key="2">
    <source>
        <dbReference type="Proteomes" id="UP000029672"/>
    </source>
</evidence>
<gene>
    <name evidence="1" type="ORF">LO80_04275</name>
</gene>
<dbReference type="Gene3D" id="3.40.50.150">
    <property type="entry name" value="Vaccinia Virus protein VP39"/>
    <property type="match status" value="1"/>
</dbReference>
<dbReference type="SUPFAM" id="SSF53335">
    <property type="entry name" value="S-adenosyl-L-methionine-dependent methyltransferases"/>
    <property type="match status" value="1"/>
</dbReference>
<dbReference type="AlphaFoldDB" id="A0A097ENX0"/>
<reference evidence="1 2" key="1">
    <citation type="submission" date="2014-10" db="EMBL/GenBank/DDBJ databases">
        <title>Whole genome sequence of Francisella endociliophora strain FSC1006, isolated from a laboratory culture of the marine ciliate Euplotes raikovi.</title>
        <authorList>
            <person name="Granberg M."/>
            <person name="Backman S."/>
            <person name="Lundmark E."/>
            <person name="Nilsson E."/>
            <person name="Karlsson E."/>
            <person name="Thelaus J."/>
            <person name="Ohrman C."/>
            <person name="Larkeryd A."/>
            <person name="Stenberg P."/>
        </authorList>
    </citation>
    <scope>NUCLEOTIDE SEQUENCE [LARGE SCALE GENOMIC DNA]</scope>
    <source>
        <strain evidence="1 2">FSC1006</strain>
    </source>
</reference>
<dbReference type="HOGENOM" id="CLU_1068544_0_0_6"/>
<dbReference type="OrthoDB" id="9760689at2"/>
<dbReference type="EMBL" id="CP009574">
    <property type="protein sequence ID" value="AIT09260.1"/>
    <property type="molecule type" value="Genomic_DNA"/>
</dbReference>
<name>A0A097ENX0_9GAMM</name>
<dbReference type="RefSeq" id="WP_040008857.1">
    <property type="nucleotide sequence ID" value="NZ_CP009574.1"/>
</dbReference>
<sequence>MFNYRLFLKHLSNRKLYKHSFIKNEIAQRLLKRLDFIKLNPENILVTGYIDDKYLEILRIRFPMTKIHTSTDNCELFDIVISNSIIHLTDNLAQELDNYYDLLHDQGILLFSTFGDKSFATMKDAFANVSKTKHTNDMIDLLTWGNTLQASKYKTPAIESDLITFTYENTNTLFDDIRALNEPLSDTKMSTGLTGKNKWKSFIKYFKQNLQLEIEALYGYAVKQNQDDIKPRANPNRVSLDELKQQIADFKKNR</sequence>
<proteinExistence type="predicted"/>